<dbReference type="Proteomes" id="UP000265520">
    <property type="component" value="Unassembled WGS sequence"/>
</dbReference>
<accession>A0A392RRZ8</accession>
<evidence type="ECO:0000256" key="1">
    <source>
        <dbReference type="SAM" id="Phobius"/>
    </source>
</evidence>
<comment type="caution">
    <text evidence="3">The sequence shown here is derived from an EMBL/GenBank/DDBJ whole genome shotgun (WGS) entry which is preliminary data.</text>
</comment>
<evidence type="ECO:0008006" key="5">
    <source>
        <dbReference type="Google" id="ProtNLM"/>
    </source>
</evidence>
<evidence type="ECO:0000256" key="2">
    <source>
        <dbReference type="SAM" id="SignalP"/>
    </source>
</evidence>
<name>A0A392RRZ8_9FABA</name>
<proteinExistence type="predicted"/>
<feature type="transmembrane region" description="Helical" evidence="1">
    <location>
        <begin position="32"/>
        <end position="52"/>
    </location>
</feature>
<keyword evidence="1" id="KW-0812">Transmembrane</keyword>
<feature type="chain" id="PRO_5017323386" description="Secreted protein" evidence="2">
    <location>
        <begin position="18"/>
        <end position="60"/>
    </location>
</feature>
<dbReference type="EMBL" id="LXQA010261763">
    <property type="protein sequence ID" value="MCI38947.1"/>
    <property type="molecule type" value="Genomic_DNA"/>
</dbReference>
<keyword evidence="1" id="KW-0472">Membrane</keyword>
<reference evidence="3 4" key="1">
    <citation type="journal article" date="2018" name="Front. Plant Sci.">
        <title>Red Clover (Trifolium pratense) and Zigzag Clover (T. medium) - A Picture of Genomic Similarities and Differences.</title>
        <authorList>
            <person name="Dluhosova J."/>
            <person name="Istvanek J."/>
            <person name="Nedelnik J."/>
            <person name="Repkova J."/>
        </authorList>
    </citation>
    <scope>NUCLEOTIDE SEQUENCE [LARGE SCALE GENOMIC DNA]</scope>
    <source>
        <strain evidence="4">cv. 10/8</strain>
        <tissue evidence="3">Leaf</tissue>
    </source>
</reference>
<evidence type="ECO:0000313" key="3">
    <source>
        <dbReference type="EMBL" id="MCI38947.1"/>
    </source>
</evidence>
<keyword evidence="2" id="KW-0732">Signal</keyword>
<keyword evidence="1" id="KW-1133">Transmembrane helix</keyword>
<keyword evidence="4" id="KW-1185">Reference proteome</keyword>
<evidence type="ECO:0000313" key="4">
    <source>
        <dbReference type="Proteomes" id="UP000265520"/>
    </source>
</evidence>
<dbReference type="AlphaFoldDB" id="A0A392RRZ8"/>
<feature type="signal peptide" evidence="2">
    <location>
        <begin position="1"/>
        <end position="17"/>
    </location>
</feature>
<organism evidence="3 4">
    <name type="scientific">Trifolium medium</name>
    <dbReference type="NCBI Taxonomy" id="97028"/>
    <lineage>
        <taxon>Eukaryota</taxon>
        <taxon>Viridiplantae</taxon>
        <taxon>Streptophyta</taxon>
        <taxon>Embryophyta</taxon>
        <taxon>Tracheophyta</taxon>
        <taxon>Spermatophyta</taxon>
        <taxon>Magnoliopsida</taxon>
        <taxon>eudicotyledons</taxon>
        <taxon>Gunneridae</taxon>
        <taxon>Pentapetalae</taxon>
        <taxon>rosids</taxon>
        <taxon>fabids</taxon>
        <taxon>Fabales</taxon>
        <taxon>Fabaceae</taxon>
        <taxon>Papilionoideae</taxon>
        <taxon>50 kb inversion clade</taxon>
        <taxon>NPAAA clade</taxon>
        <taxon>Hologalegina</taxon>
        <taxon>IRL clade</taxon>
        <taxon>Trifolieae</taxon>
        <taxon>Trifolium</taxon>
    </lineage>
</organism>
<protein>
    <recommendedName>
        <fullName evidence="5">Secreted protein</fullName>
    </recommendedName>
</protein>
<sequence>MWCCSLVVPVFPTTVACCVSMVKTQRWFGGGRGVGMVMFGCGGGGVVVATDLRRGWWWRL</sequence>